<dbReference type="Pfam" id="PF07992">
    <property type="entry name" value="Pyr_redox_2"/>
    <property type="match status" value="1"/>
</dbReference>
<dbReference type="PRINTS" id="PR00368">
    <property type="entry name" value="FADPNR"/>
</dbReference>
<dbReference type="Proteomes" id="UP000547058">
    <property type="component" value="Unassembled WGS sequence"/>
</dbReference>
<dbReference type="Gene3D" id="3.50.50.60">
    <property type="entry name" value="FAD/NAD(P)-binding domain"/>
    <property type="match status" value="2"/>
</dbReference>
<keyword evidence="5" id="KW-1185">Reference proteome</keyword>
<dbReference type="InterPro" id="IPR050097">
    <property type="entry name" value="Ferredoxin-NADP_redctase_2"/>
</dbReference>
<protein>
    <submittedName>
        <fullName evidence="4">NAD(P)/FAD-dependent oxidoreductase</fullName>
    </submittedName>
</protein>
<sequence>MQADVIIIGGSFAGLSAALILARARRQVLVIDAGQPRNRASSHSHGVLGLDGIAGSELLKTARQQLLAYPGVHWINGEAVQAQAGPKGVQVRTDDGQVHAARKLLLATGILDTLPGIPGLVERWGRTVLHCPYCHGYEVGGGAIGVLGGPAWSAAKAALLADWGSITFFSQGMDISDEDLARLQQRKVQVDAVPVVAVEGEQPQWLEVVLEDGRRSAQRALFVPALQAMATPLVRELGCALVESPLGMLVDVDAARQTSVPGIYAAGDATVVGNITLASAEGVRAGIGMHQALVAEDSQGAVRMG</sequence>
<accession>A0A7W3FM94</accession>
<evidence type="ECO:0000256" key="1">
    <source>
        <dbReference type="ARBA" id="ARBA00022630"/>
    </source>
</evidence>
<evidence type="ECO:0000259" key="3">
    <source>
        <dbReference type="Pfam" id="PF07992"/>
    </source>
</evidence>
<evidence type="ECO:0000313" key="5">
    <source>
        <dbReference type="Proteomes" id="UP000547058"/>
    </source>
</evidence>
<reference evidence="4 5" key="1">
    <citation type="submission" date="2020-08" db="EMBL/GenBank/DDBJ databases">
        <title>Stenotrophomonas tumulicola JCM 30961.</title>
        <authorList>
            <person name="Deng Y."/>
        </authorList>
    </citation>
    <scope>NUCLEOTIDE SEQUENCE [LARGE SCALE GENOMIC DNA]</scope>
    <source>
        <strain evidence="4 5">JCM 30961</strain>
    </source>
</reference>
<dbReference type="SUPFAM" id="SSF51905">
    <property type="entry name" value="FAD/NAD(P)-binding domain"/>
    <property type="match status" value="1"/>
</dbReference>
<dbReference type="AlphaFoldDB" id="A0A7W3FM94"/>
<evidence type="ECO:0000313" key="4">
    <source>
        <dbReference type="EMBL" id="MBA8682173.1"/>
    </source>
</evidence>
<feature type="domain" description="FAD/NAD(P)-binding" evidence="3">
    <location>
        <begin position="4"/>
        <end position="282"/>
    </location>
</feature>
<dbReference type="PRINTS" id="PR00469">
    <property type="entry name" value="PNDRDTASEII"/>
</dbReference>
<dbReference type="EMBL" id="JACGXS010000004">
    <property type="protein sequence ID" value="MBA8682173.1"/>
    <property type="molecule type" value="Genomic_DNA"/>
</dbReference>
<proteinExistence type="predicted"/>
<organism evidence="4 5">
    <name type="scientific">Stenotrophomonas tumulicola</name>
    <dbReference type="NCBI Taxonomy" id="1685415"/>
    <lineage>
        <taxon>Bacteria</taxon>
        <taxon>Pseudomonadati</taxon>
        <taxon>Pseudomonadota</taxon>
        <taxon>Gammaproteobacteria</taxon>
        <taxon>Lysobacterales</taxon>
        <taxon>Lysobacteraceae</taxon>
        <taxon>Stenotrophomonas</taxon>
    </lineage>
</organism>
<dbReference type="PANTHER" id="PTHR48105">
    <property type="entry name" value="THIOREDOXIN REDUCTASE 1-RELATED-RELATED"/>
    <property type="match status" value="1"/>
</dbReference>
<dbReference type="InterPro" id="IPR036188">
    <property type="entry name" value="FAD/NAD-bd_sf"/>
</dbReference>
<keyword evidence="2" id="KW-0560">Oxidoreductase</keyword>
<dbReference type="GO" id="GO:0016491">
    <property type="term" value="F:oxidoreductase activity"/>
    <property type="evidence" value="ECO:0007669"/>
    <property type="project" value="UniProtKB-KW"/>
</dbReference>
<evidence type="ECO:0000256" key="2">
    <source>
        <dbReference type="ARBA" id="ARBA00023002"/>
    </source>
</evidence>
<keyword evidence="1" id="KW-0285">Flavoprotein</keyword>
<comment type="caution">
    <text evidence="4">The sequence shown here is derived from an EMBL/GenBank/DDBJ whole genome shotgun (WGS) entry which is preliminary data.</text>
</comment>
<dbReference type="InterPro" id="IPR023753">
    <property type="entry name" value="FAD/NAD-binding_dom"/>
</dbReference>
<dbReference type="RefSeq" id="WP_182339302.1">
    <property type="nucleotide sequence ID" value="NZ_JACGXS010000004.1"/>
</dbReference>
<gene>
    <name evidence="4" type="ORF">H4O11_10175</name>
</gene>
<name>A0A7W3FM94_9GAMM</name>